<gene>
    <name evidence="1" type="ORF">Prudu_755S000300</name>
</gene>
<dbReference type="EMBL" id="AP021092">
    <property type="protein sequence ID" value="BBN69109.1"/>
    <property type="molecule type" value="Genomic_DNA"/>
</dbReference>
<proteinExistence type="predicted"/>
<reference evidence="1" key="1">
    <citation type="journal article" date="2019" name="Science">
        <title>Mutation of a bHLH transcription factor allowed almond domestication.</title>
        <authorList>
            <person name="Sanchez-Perez R."/>
            <person name="Pavan S."/>
            <person name="Mazzeo R."/>
            <person name="Moldovan C."/>
            <person name="Aiese Cigliano R."/>
            <person name="Del Cueto J."/>
            <person name="Ricciardi F."/>
            <person name="Lotti C."/>
            <person name="Ricciardi L."/>
            <person name="Dicenta F."/>
            <person name="Lopez-Marques R.L."/>
            <person name="Lindberg Moller B."/>
        </authorList>
    </citation>
    <scope>NUCLEOTIDE SEQUENCE</scope>
</reference>
<dbReference type="AlphaFoldDB" id="A0A5H2XQS6"/>
<evidence type="ECO:0000313" key="1">
    <source>
        <dbReference type="EMBL" id="BBN69109.1"/>
    </source>
</evidence>
<sequence>MSKYVQHGCFIDPATPSLDLADVRAKRETVYFLDPLPEIVWSMKRQKHREQHTKATQQCRMRVLCDALHEDIIMDPSLAFEKKYAKGKQEAIPPRSN</sequence>
<organism evidence="1">
    <name type="scientific">Prunus dulcis</name>
    <name type="common">Almond</name>
    <name type="synonym">Amygdalus dulcis</name>
    <dbReference type="NCBI Taxonomy" id="3755"/>
    <lineage>
        <taxon>Eukaryota</taxon>
        <taxon>Viridiplantae</taxon>
        <taxon>Streptophyta</taxon>
        <taxon>Embryophyta</taxon>
        <taxon>Tracheophyta</taxon>
        <taxon>Spermatophyta</taxon>
        <taxon>Magnoliopsida</taxon>
        <taxon>eudicotyledons</taxon>
        <taxon>Gunneridae</taxon>
        <taxon>Pentapetalae</taxon>
        <taxon>rosids</taxon>
        <taxon>fabids</taxon>
        <taxon>Rosales</taxon>
        <taxon>Rosaceae</taxon>
        <taxon>Amygdaloideae</taxon>
        <taxon>Amygdaleae</taxon>
        <taxon>Prunus</taxon>
    </lineage>
</organism>
<name>A0A5H2XQS6_PRUDU</name>
<protein>
    <submittedName>
        <fullName evidence="1">Uncharacterized protein</fullName>
    </submittedName>
</protein>
<accession>A0A5H2XQS6</accession>